<organism evidence="2 4">
    <name type="scientific">Mucilaginibacter lappiensis</name>
    <dbReference type="NCBI Taxonomy" id="354630"/>
    <lineage>
        <taxon>Bacteria</taxon>
        <taxon>Pseudomonadati</taxon>
        <taxon>Bacteroidota</taxon>
        <taxon>Sphingobacteriia</taxon>
        <taxon>Sphingobacteriales</taxon>
        <taxon>Sphingobacteriaceae</taxon>
        <taxon>Mucilaginibacter</taxon>
    </lineage>
</organism>
<evidence type="ECO:0000313" key="4">
    <source>
        <dbReference type="Proteomes" id="UP000548326"/>
    </source>
</evidence>
<dbReference type="Proteomes" id="UP000548326">
    <property type="component" value="Unassembled WGS sequence"/>
</dbReference>
<reference evidence="3 4" key="1">
    <citation type="submission" date="2020-08" db="EMBL/GenBank/DDBJ databases">
        <title>Genomic Encyclopedia of Type Strains, Phase IV (KMG-V): Genome sequencing to study the core and pangenomes of soil and plant-associated prokaryotes.</title>
        <authorList>
            <person name="Whitman W."/>
        </authorList>
    </citation>
    <scope>NUCLEOTIDE SEQUENCE [LARGE SCALE GENOMIC DNA]</scope>
    <source>
        <strain evidence="1 3">ANJLi2</strain>
        <strain evidence="2 4">MP601</strain>
    </source>
</reference>
<accession>A0A1N6YRS1</accession>
<evidence type="ECO:0000313" key="3">
    <source>
        <dbReference type="Proteomes" id="UP000541583"/>
    </source>
</evidence>
<dbReference type="Proteomes" id="UP000541583">
    <property type="component" value="Unassembled WGS sequence"/>
</dbReference>
<name>A0A1N6YRS1_9SPHI</name>
<evidence type="ECO:0000313" key="2">
    <source>
        <dbReference type="EMBL" id="MBB6130910.1"/>
    </source>
</evidence>
<proteinExistence type="predicted"/>
<sequence>MLLNWQFKHWFIEKDRASKNLKSRLSSRKRLFLDPAKIYLLTQVHEQEF</sequence>
<comment type="caution">
    <text evidence="2">The sequence shown here is derived from an EMBL/GenBank/DDBJ whole genome shotgun (WGS) entry which is preliminary data.</text>
</comment>
<dbReference type="AlphaFoldDB" id="A0A1N6YRS1"/>
<dbReference type="EMBL" id="JACHCB010000005">
    <property type="protein sequence ID" value="MBB6109835.1"/>
    <property type="molecule type" value="Genomic_DNA"/>
</dbReference>
<evidence type="ECO:0000313" key="1">
    <source>
        <dbReference type="EMBL" id="MBB6109835.1"/>
    </source>
</evidence>
<dbReference type="STRING" id="354630.SAMN05421821_105257"/>
<dbReference type="EMBL" id="JACHCA010000018">
    <property type="protein sequence ID" value="MBB6130910.1"/>
    <property type="molecule type" value="Genomic_DNA"/>
</dbReference>
<gene>
    <name evidence="2" type="ORF">HDF22_005056</name>
    <name evidence="1" type="ORF">HDF23_002584</name>
</gene>
<protein>
    <submittedName>
        <fullName evidence="2">Uncharacterized protein</fullName>
    </submittedName>
</protein>
<keyword evidence="3" id="KW-1185">Reference proteome</keyword>